<feature type="domain" description="EGF-like" evidence="8">
    <location>
        <begin position="594"/>
        <end position="630"/>
    </location>
</feature>
<feature type="domain" description="EGF-like" evidence="8">
    <location>
        <begin position="77"/>
        <end position="116"/>
    </location>
</feature>
<protein>
    <submittedName>
        <fullName evidence="10">Fibropellin-1 isoform X5</fullName>
    </submittedName>
</protein>
<proteinExistence type="predicted"/>
<evidence type="ECO:0000313" key="9">
    <source>
        <dbReference type="Proteomes" id="UP001652625"/>
    </source>
</evidence>
<keyword evidence="2" id="KW-0732">Signal</keyword>
<evidence type="ECO:0000259" key="8">
    <source>
        <dbReference type="PROSITE" id="PS50026"/>
    </source>
</evidence>
<dbReference type="Gene3D" id="2.10.25.10">
    <property type="entry name" value="Laminin"/>
    <property type="match status" value="9"/>
</dbReference>
<feature type="domain" description="EGF-like" evidence="8">
    <location>
        <begin position="361"/>
        <end position="401"/>
    </location>
</feature>
<feature type="domain" description="EGF-like" evidence="8">
    <location>
        <begin position="441"/>
        <end position="477"/>
    </location>
</feature>
<dbReference type="InterPro" id="IPR001881">
    <property type="entry name" value="EGF-like_Ca-bd_dom"/>
</dbReference>
<reference evidence="9" key="1">
    <citation type="submission" date="2025-05" db="UniProtKB">
        <authorList>
            <consortium name="RefSeq"/>
        </authorList>
    </citation>
    <scope>NUCLEOTIDE SEQUENCE [LARGE SCALE GENOMIC DNA]</scope>
</reference>
<evidence type="ECO:0000256" key="3">
    <source>
        <dbReference type="ARBA" id="ARBA00022737"/>
    </source>
</evidence>
<evidence type="ECO:0000256" key="7">
    <source>
        <dbReference type="SAM" id="Phobius"/>
    </source>
</evidence>
<feature type="domain" description="EGF-like" evidence="8">
    <location>
        <begin position="553"/>
        <end position="592"/>
    </location>
</feature>
<feature type="domain" description="EGF-like" evidence="8">
    <location>
        <begin position="118"/>
        <end position="154"/>
    </location>
</feature>
<sequence>MRPSFSKFHKSVMPLPYIFFIVAIYNEVYGSIEDLPLIYRGACISNPCLNNGLCTITPNGFLCTCVGGYIGVQCEKRADECPDDNRVSCEHGDCRLDLSAQPRCMCNEGYQGLNCDEKIDSCISNPCFNNGTCISKTIGYECQCLSDTYGVQCQIKKENILKCVSSCDDFANDGRCWHETTKDVIVGWGYGDYICNTKKTCFNLSSSTSDKHDYIEVQLKPIHMQNSDELVFVTDIDSELYGYNFIPHILPLETDSELAFKSCNITNAQPITNIQNVNSKLNVNASLLVIGTQYFIADFNEIHRCVLGLRLNVTVKDKDCHDPSNLTGLMCNGRGKCYSDFNMRSFECLCCEGFVGKYCQYEDLCFTNPCKHGVCKLEEDEDGIVTHQCECDEGYDGATCNQRTNACESNPCLNNGWCIEQGSRYKCQCLNGYSGVHCEKKFDYCLSRPCLNGGSCKNGLKDFHCDCLPGYKGTICEINIDDCAASPCLKGTCLDTINNFTCACIAGYVGRLCDVVLNECSSSFCENGVCVKQNEEYSCSCGIGYTGMHCELKVDLCTFSNFCIKNNADSCEDHGSNVSCVCKSGWSGSNCGINFDDCLNNKCTNGARCVDKLNGYDCHCPYGFTGMFCEIGPPKQNTDINIEFTTDSCQMLLNDLNHVTANTFNILGSLCKCDINYDLLLQESKVLCKDETSGIFKATLKINNLQWETNIICPLQKSLQKKEKHLIYNNTYIHSVLNSNEKCIGLYVEANMARKVDSADNSNNTIGVVVGILVGLSIFIFSLFIWCVKLRNNRMKVGTLHKFQKEDITFDNPAYAGETYSENETICECCESTDFQETKWAHKYDSSRKLFLRERSVPAGRLFDLHTKDEN</sequence>
<evidence type="ECO:0000256" key="1">
    <source>
        <dbReference type="ARBA" id="ARBA00022536"/>
    </source>
</evidence>
<feature type="disulfide bond" evidence="6">
    <location>
        <begin position="582"/>
        <end position="591"/>
    </location>
</feature>
<evidence type="ECO:0000256" key="6">
    <source>
        <dbReference type="PROSITE-ProRule" id="PRU00076"/>
    </source>
</evidence>
<keyword evidence="7" id="KW-1133">Transmembrane helix</keyword>
<evidence type="ECO:0000256" key="4">
    <source>
        <dbReference type="ARBA" id="ARBA00023157"/>
    </source>
</evidence>
<dbReference type="GeneID" id="100205282"/>
<dbReference type="InterPro" id="IPR000152">
    <property type="entry name" value="EGF-type_Asp/Asn_hydroxyl_site"/>
</dbReference>
<comment type="caution">
    <text evidence="6">Lacks conserved residue(s) required for the propagation of feature annotation.</text>
</comment>
<evidence type="ECO:0000256" key="5">
    <source>
        <dbReference type="ARBA" id="ARBA00023180"/>
    </source>
</evidence>
<feature type="disulfide bond" evidence="6">
    <location>
        <begin position="563"/>
        <end position="580"/>
    </location>
</feature>
<feature type="domain" description="EGF-like" evidence="8">
    <location>
        <begin position="323"/>
        <end position="360"/>
    </location>
</feature>
<dbReference type="InterPro" id="IPR009030">
    <property type="entry name" value="Growth_fac_rcpt_cys_sf"/>
</dbReference>
<evidence type="ECO:0000256" key="2">
    <source>
        <dbReference type="ARBA" id="ARBA00022729"/>
    </source>
</evidence>
<evidence type="ECO:0000313" key="10">
    <source>
        <dbReference type="RefSeq" id="XP_065644110.1"/>
    </source>
</evidence>
<keyword evidence="9" id="KW-1185">Reference proteome</keyword>
<dbReference type="InterPro" id="IPR000742">
    <property type="entry name" value="EGF"/>
</dbReference>
<name>A0ABM4B5I4_HYDVU</name>
<dbReference type="RefSeq" id="XP_065644110.1">
    <property type="nucleotide sequence ID" value="XM_065788038.1"/>
</dbReference>
<feature type="disulfide bond" evidence="6">
    <location>
        <begin position="429"/>
        <end position="438"/>
    </location>
</feature>
<feature type="disulfide bond" evidence="6">
    <location>
        <begin position="350"/>
        <end position="359"/>
    </location>
</feature>
<reference evidence="10" key="2">
    <citation type="submission" date="2025-08" db="UniProtKB">
        <authorList>
            <consortium name="RefSeq"/>
        </authorList>
    </citation>
    <scope>IDENTIFICATION</scope>
</reference>
<keyword evidence="3" id="KW-0677">Repeat</keyword>
<feature type="transmembrane region" description="Helical" evidence="7">
    <location>
        <begin position="766"/>
        <end position="788"/>
    </location>
</feature>
<feature type="disulfide bond" evidence="6">
    <location>
        <begin position="391"/>
        <end position="400"/>
    </location>
</feature>
<feature type="disulfide bond" evidence="6">
    <location>
        <begin position="504"/>
        <end position="513"/>
    </location>
</feature>
<dbReference type="PANTHER" id="PTHR12916">
    <property type="entry name" value="CYTOCHROME C OXIDASE POLYPEPTIDE VIC-2"/>
    <property type="match status" value="1"/>
</dbReference>
<dbReference type="PROSITE" id="PS50026">
    <property type="entry name" value="EGF_3"/>
    <property type="match status" value="11"/>
</dbReference>
<dbReference type="PANTHER" id="PTHR12916:SF4">
    <property type="entry name" value="UNINFLATABLE, ISOFORM C"/>
    <property type="match status" value="1"/>
</dbReference>
<feature type="disulfide bond" evidence="6">
    <location>
        <begin position="331"/>
        <end position="348"/>
    </location>
</feature>
<dbReference type="SUPFAM" id="SSF57196">
    <property type="entry name" value="EGF/Laminin"/>
    <property type="match status" value="5"/>
</dbReference>
<dbReference type="PROSITE" id="PS00010">
    <property type="entry name" value="ASX_HYDROXYL"/>
    <property type="match status" value="3"/>
</dbReference>
<feature type="disulfide bond" evidence="6">
    <location>
        <begin position="541"/>
        <end position="550"/>
    </location>
</feature>
<dbReference type="Pfam" id="PF12661">
    <property type="entry name" value="hEGF"/>
    <property type="match status" value="5"/>
</dbReference>
<feature type="domain" description="EGF-like" evidence="8">
    <location>
        <begin position="403"/>
        <end position="439"/>
    </location>
</feature>
<keyword evidence="1 6" id="KW-0245">EGF-like domain</keyword>
<feature type="disulfide bond" evidence="6">
    <location>
        <begin position="365"/>
        <end position="375"/>
    </location>
</feature>
<keyword evidence="7" id="KW-0472">Membrane</keyword>
<dbReference type="SMART" id="SM00179">
    <property type="entry name" value="EGF_CA"/>
    <property type="match status" value="8"/>
</dbReference>
<dbReference type="PROSITE" id="PS00022">
    <property type="entry name" value="EGF_1"/>
    <property type="match status" value="11"/>
</dbReference>
<feature type="domain" description="EGF-like" evidence="8">
    <location>
        <begin position="516"/>
        <end position="551"/>
    </location>
</feature>
<accession>A0ABM4B5I4</accession>
<feature type="disulfide bond" evidence="6">
    <location>
        <begin position="106"/>
        <end position="115"/>
    </location>
</feature>
<dbReference type="SUPFAM" id="SSF57184">
    <property type="entry name" value="Growth factor receptor domain"/>
    <property type="match status" value="1"/>
</dbReference>
<organism evidence="9 10">
    <name type="scientific">Hydra vulgaris</name>
    <name type="common">Hydra</name>
    <name type="synonym">Hydra attenuata</name>
    <dbReference type="NCBI Taxonomy" id="6087"/>
    <lineage>
        <taxon>Eukaryota</taxon>
        <taxon>Metazoa</taxon>
        <taxon>Cnidaria</taxon>
        <taxon>Hydrozoa</taxon>
        <taxon>Hydroidolina</taxon>
        <taxon>Anthoathecata</taxon>
        <taxon>Aplanulata</taxon>
        <taxon>Hydridae</taxon>
        <taxon>Hydra</taxon>
    </lineage>
</organism>
<feature type="disulfide bond" evidence="6">
    <location>
        <begin position="144"/>
        <end position="153"/>
    </location>
</feature>
<feature type="disulfide bond" evidence="6">
    <location>
        <begin position="620"/>
        <end position="629"/>
    </location>
</feature>
<feature type="disulfide bond" evidence="6">
    <location>
        <begin position="520"/>
        <end position="530"/>
    </location>
</feature>
<gene>
    <name evidence="10" type="primary">LOC100205282</name>
</gene>
<dbReference type="SMART" id="SM00181">
    <property type="entry name" value="EGF"/>
    <property type="match status" value="11"/>
</dbReference>
<keyword evidence="7" id="KW-0812">Transmembrane</keyword>
<dbReference type="PROSITE" id="PS01187">
    <property type="entry name" value="EGF_CA"/>
    <property type="match status" value="1"/>
</dbReference>
<dbReference type="Proteomes" id="UP001652625">
    <property type="component" value="Chromosome 01"/>
</dbReference>
<dbReference type="InterPro" id="IPR013032">
    <property type="entry name" value="EGF-like_CS"/>
</dbReference>
<feature type="disulfide bond" evidence="6">
    <location>
        <begin position="467"/>
        <end position="476"/>
    </location>
</feature>
<dbReference type="Pfam" id="PF00008">
    <property type="entry name" value="EGF"/>
    <property type="match status" value="2"/>
</dbReference>
<feature type="disulfide bond" evidence="6">
    <location>
        <begin position="483"/>
        <end position="493"/>
    </location>
</feature>
<dbReference type="InterPro" id="IPR018097">
    <property type="entry name" value="EGF_Ca-bd_CS"/>
</dbReference>
<feature type="domain" description="EGF-like" evidence="8">
    <location>
        <begin position="479"/>
        <end position="514"/>
    </location>
</feature>
<dbReference type="CDD" id="cd00054">
    <property type="entry name" value="EGF_CA"/>
    <property type="match status" value="5"/>
</dbReference>
<keyword evidence="5" id="KW-0325">Glycoprotein</keyword>
<dbReference type="PROSITE" id="PS01186">
    <property type="entry name" value="EGF_2"/>
    <property type="match status" value="10"/>
</dbReference>
<feature type="domain" description="EGF-like" evidence="8">
    <location>
        <begin position="39"/>
        <end position="75"/>
    </location>
</feature>
<keyword evidence="4 6" id="KW-1015">Disulfide bond</keyword>
<feature type="disulfide bond" evidence="6">
    <location>
        <begin position="65"/>
        <end position="74"/>
    </location>
</feature>